<accession>A0A9W8Q6G8</accession>
<keyword evidence="2" id="KW-1185">Reference proteome</keyword>
<comment type="caution">
    <text evidence="1">The sequence shown here is derived from an EMBL/GenBank/DDBJ whole genome shotgun (WGS) entry which is preliminary data.</text>
</comment>
<dbReference type="KEGG" id="amus:LMH87_001513"/>
<organism evidence="1 2">
    <name type="scientific">Akanthomyces muscarius</name>
    <name type="common">Entomopathogenic fungus</name>
    <name type="synonym">Lecanicillium muscarium</name>
    <dbReference type="NCBI Taxonomy" id="2231603"/>
    <lineage>
        <taxon>Eukaryota</taxon>
        <taxon>Fungi</taxon>
        <taxon>Dikarya</taxon>
        <taxon>Ascomycota</taxon>
        <taxon>Pezizomycotina</taxon>
        <taxon>Sordariomycetes</taxon>
        <taxon>Hypocreomycetidae</taxon>
        <taxon>Hypocreales</taxon>
        <taxon>Cordycipitaceae</taxon>
        <taxon>Akanthomyces</taxon>
    </lineage>
</organism>
<dbReference type="EMBL" id="JAJHUN010000010">
    <property type="protein sequence ID" value="KAJ4146960.1"/>
    <property type="molecule type" value="Genomic_DNA"/>
</dbReference>
<dbReference type="GeneID" id="80888672"/>
<evidence type="ECO:0000313" key="1">
    <source>
        <dbReference type="EMBL" id="KAJ4146960.1"/>
    </source>
</evidence>
<proteinExistence type="predicted"/>
<dbReference type="Proteomes" id="UP001144673">
    <property type="component" value="Chromosome 3"/>
</dbReference>
<sequence>MQPLPRVAPCRVMISFGPTEYRKDTLLFSRRSADANREQCVMIHTEFLKLMRLQHDCCDSTGEAGA</sequence>
<gene>
    <name evidence="1" type="ORF">LMH87_001513</name>
</gene>
<protein>
    <submittedName>
        <fullName evidence="1">Uncharacterized protein</fullName>
    </submittedName>
</protein>
<name>A0A9W8Q6G8_AKAMU</name>
<dbReference type="AlphaFoldDB" id="A0A9W8Q6G8"/>
<dbReference type="RefSeq" id="XP_056049901.1">
    <property type="nucleotide sequence ID" value="XM_056192800.1"/>
</dbReference>
<evidence type="ECO:0000313" key="2">
    <source>
        <dbReference type="Proteomes" id="UP001144673"/>
    </source>
</evidence>
<reference evidence="1" key="1">
    <citation type="journal article" date="2023" name="Access Microbiol">
        <title>De-novo genome assembly for Akanthomyces muscarius, a biocontrol agent of insect agricultural pests.</title>
        <authorList>
            <person name="Erdos Z."/>
            <person name="Studholme D.J."/>
            <person name="Raymond B."/>
            <person name="Sharma M."/>
        </authorList>
    </citation>
    <scope>NUCLEOTIDE SEQUENCE</scope>
    <source>
        <strain evidence="1">Ve6</strain>
    </source>
</reference>